<dbReference type="Proteomes" id="UP000182761">
    <property type="component" value="Unassembled WGS sequence"/>
</dbReference>
<reference evidence="1 2" key="1">
    <citation type="submission" date="2016-01" db="EMBL/GenBank/DDBJ databases">
        <authorList>
            <person name="McClelland M."/>
            <person name="Jain A."/>
            <person name="Saraogi P."/>
            <person name="Mendelson R."/>
            <person name="Westerman R."/>
            <person name="SanMiguel P."/>
            <person name="Csonka L."/>
        </authorList>
    </citation>
    <scope>NUCLEOTIDE SEQUENCE [LARGE SCALE GENOMIC DNA]</scope>
    <source>
        <strain evidence="1 2">R-53146</strain>
    </source>
</reference>
<evidence type="ECO:0000313" key="1">
    <source>
        <dbReference type="EMBL" id="CVK15472.1"/>
    </source>
</evidence>
<organism evidence="1 2">
    <name type="scientific">Apibacter mensalis</name>
    <dbReference type="NCBI Taxonomy" id="1586267"/>
    <lineage>
        <taxon>Bacteria</taxon>
        <taxon>Pseudomonadati</taxon>
        <taxon>Bacteroidota</taxon>
        <taxon>Flavobacteriia</taxon>
        <taxon>Flavobacteriales</taxon>
        <taxon>Weeksellaceae</taxon>
        <taxon>Apibacter</taxon>
    </lineage>
</organism>
<name>A0A0X3AM72_9FLAO</name>
<dbReference type="PANTHER" id="PTHR36454">
    <property type="entry name" value="LMO2823 PROTEIN"/>
    <property type="match status" value="1"/>
</dbReference>
<dbReference type="PANTHER" id="PTHR36454:SF1">
    <property type="entry name" value="DUF1015 DOMAIN-CONTAINING PROTEIN"/>
    <property type="match status" value="1"/>
</dbReference>
<proteinExistence type="predicted"/>
<accession>A0A0X3AM72</accession>
<evidence type="ECO:0000313" key="2">
    <source>
        <dbReference type="Proteomes" id="UP000182761"/>
    </source>
</evidence>
<dbReference type="OrthoDB" id="9781616at2"/>
<sequence length="416" mass="48934">MINFKPFKGIHAKEENFKDFPIYSLNIYTDEQIRLKLRGKTHSYIDLIKPIFFKGESPLENRLKKVRKRYEDYIKENLLELDPASFYIYEQKKKSGETYKGILGLLSVEDFEGKNIKVPSFSNETKVKDFTQFLDLTYLQTNPILLCYESNSKIELLMDLEMKSKSFIQFEDEMEISHRLWRIDNRLKLAQFKEVVSNLPSLYLADGYYRLMGAIKHSDKIKDKSKSKNFLLDQNHQVLSLLVSGQNLKIIEYNRLLKSLNGLSKKDVFTKLEQYFTINYKGNDPYFPSHKHHISMYIDGEFFGLYIKHEFRGMSEGLGNIDTYLFKKFILDKIFNIMDSEEEMKLVSYIKGSNDIEGIKKMKHEVDMGEFKIGFGFYPPSFSDLQKVLELGEKLPEKITYIEPKFPTGIIMLDMK</sequence>
<dbReference type="RefSeq" id="WP_055424707.1">
    <property type="nucleotide sequence ID" value="NZ_FCOR01000002.1"/>
</dbReference>
<dbReference type="STRING" id="1586267.GCA_001418685_00295"/>
<dbReference type="EMBL" id="FCOR01000002">
    <property type="protein sequence ID" value="CVK15472.1"/>
    <property type="molecule type" value="Genomic_DNA"/>
</dbReference>
<protein>
    <submittedName>
        <fullName evidence="1">Uncharacterized conserved protein, DUF1015 family</fullName>
    </submittedName>
</protein>
<gene>
    <name evidence="1" type="ORF">Ga0061079_10217</name>
</gene>
<dbReference type="AlphaFoldDB" id="A0A0X3AM72"/>
<dbReference type="Pfam" id="PF06245">
    <property type="entry name" value="DUF1015"/>
    <property type="match status" value="1"/>
</dbReference>
<dbReference type="InterPro" id="IPR008323">
    <property type="entry name" value="UCP033563"/>
</dbReference>
<keyword evidence="2" id="KW-1185">Reference proteome</keyword>